<evidence type="ECO:0000256" key="9">
    <source>
        <dbReference type="SAM" id="Phobius"/>
    </source>
</evidence>
<accession>A0A8C9CJ72</accession>
<evidence type="ECO:0000256" key="3">
    <source>
        <dbReference type="ARBA" id="ARBA00021009"/>
    </source>
</evidence>
<keyword evidence="8" id="KW-0520">NAD</keyword>
<dbReference type="Proteomes" id="UP000694554">
    <property type="component" value="Chromosome 21"/>
</dbReference>
<evidence type="ECO:0000256" key="1">
    <source>
        <dbReference type="ARBA" id="ARBA00004141"/>
    </source>
</evidence>
<feature type="transmembrane region" description="Helical" evidence="9">
    <location>
        <begin position="6"/>
        <end position="22"/>
    </location>
</feature>
<sequence length="89" mass="9807">MFIINILMSIIPILLAIAHLTLTERKILRYMQLGKGPNIVGPYGLLQPTADAVKLFIKERLLPAASSISILIIAPILATPNRTTSYPRL</sequence>
<dbReference type="Pfam" id="PF00146">
    <property type="entry name" value="NADHdh"/>
    <property type="match status" value="1"/>
</dbReference>
<dbReference type="Ensembl" id="ENSPSNT00000029042.1">
    <property type="protein sequence ID" value="ENSPSNP00000025839.1"/>
    <property type="gene ID" value="ENSPSNG00000018821.1"/>
</dbReference>
<dbReference type="GO" id="GO:0005743">
    <property type="term" value="C:mitochondrial inner membrane"/>
    <property type="evidence" value="ECO:0007669"/>
    <property type="project" value="UniProtKB-SubCell"/>
</dbReference>
<evidence type="ECO:0000256" key="8">
    <source>
        <dbReference type="RuleBase" id="RU000471"/>
    </source>
</evidence>
<evidence type="ECO:0000256" key="7">
    <source>
        <dbReference type="ARBA" id="ARBA00031024"/>
    </source>
</evidence>
<comment type="similarity">
    <text evidence="2 8">Belongs to the complex I subunit 1 family.</text>
</comment>
<keyword evidence="11" id="KW-1185">Reference proteome</keyword>
<keyword evidence="5 9" id="KW-1133">Transmembrane helix</keyword>
<dbReference type="GO" id="GO:0003954">
    <property type="term" value="F:NADH dehydrogenase activity"/>
    <property type="evidence" value="ECO:0007669"/>
    <property type="project" value="TreeGrafter"/>
</dbReference>
<evidence type="ECO:0000256" key="4">
    <source>
        <dbReference type="ARBA" id="ARBA00022692"/>
    </source>
</evidence>
<reference evidence="10" key="2">
    <citation type="submission" date="2025-08" db="UniProtKB">
        <authorList>
            <consortium name="Ensembl"/>
        </authorList>
    </citation>
    <scope>IDENTIFICATION</scope>
</reference>
<evidence type="ECO:0000313" key="10">
    <source>
        <dbReference type="Ensembl" id="ENSPSNP00000025839.1"/>
    </source>
</evidence>
<organism evidence="10 11">
    <name type="scientific">Phocoena sinus</name>
    <name type="common">Vaquita</name>
    <dbReference type="NCBI Taxonomy" id="42100"/>
    <lineage>
        <taxon>Eukaryota</taxon>
        <taxon>Metazoa</taxon>
        <taxon>Chordata</taxon>
        <taxon>Craniata</taxon>
        <taxon>Vertebrata</taxon>
        <taxon>Euteleostomi</taxon>
        <taxon>Mammalia</taxon>
        <taxon>Eutheria</taxon>
        <taxon>Laurasiatheria</taxon>
        <taxon>Artiodactyla</taxon>
        <taxon>Whippomorpha</taxon>
        <taxon>Cetacea</taxon>
        <taxon>Odontoceti</taxon>
        <taxon>Phocoenidae</taxon>
        <taxon>Phocoena</taxon>
    </lineage>
</organism>
<evidence type="ECO:0000256" key="5">
    <source>
        <dbReference type="ARBA" id="ARBA00022989"/>
    </source>
</evidence>
<proteinExistence type="inferred from homology"/>
<dbReference type="PANTHER" id="PTHR11432:SF3">
    <property type="entry name" value="NADH-UBIQUINONE OXIDOREDUCTASE CHAIN 1"/>
    <property type="match status" value="1"/>
</dbReference>
<dbReference type="GeneTree" id="ENSGT00390000006621"/>
<comment type="subcellular location">
    <subcellularLocation>
        <location evidence="1">Membrane</location>
        <topology evidence="1">Multi-pass membrane protein</topology>
    </subcellularLocation>
    <subcellularLocation>
        <location evidence="8">Mitochondrion inner membrane</location>
        <topology evidence="8">Multi-pass membrane protein</topology>
    </subcellularLocation>
</comment>
<dbReference type="PANTHER" id="PTHR11432">
    <property type="entry name" value="NADH DEHYDROGENASE SUBUNIT 1"/>
    <property type="match status" value="1"/>
</dbReference>
<protein>
    <recommendedName>
        <fullName evidence="3">NADH-ubiquinone oxidoreductase chain 1</fullName>
    </recommendedName>
    <alternativeName>
        <fullName evidence="7">NADH dehydrogenase subunit 1</fullName>
    </alternativeName>
</protein>
<evidence type="ECO:0000313" key="11">
    <source>
        <dbReference type="Proteomes" id="UP000694554"/>
    </source>
</evidence>
<evidence type="ECO:0000256" key="2">
    <source>
        <dbReference type="ARBA" id="ARBA00010535"/>
    </source>
</evidence>
<name>A0A8C9CJ72_PHOSS</name>
<reference evidence="10" key="1">
    <citation type="submission" date="2019-08" db="EMBL/GenBank/DDBJ databases">
        <title>Phocoena sinus (Vaquita) genome, mPhoSin1, primary haplotype.</title>
        <authorList>
            <person name="Morin P."/>
            <person name="Mountcastle J."/>
            <person name="Fungtammasan C."/>
            <person name="Rhie A."/>
            <person name="Rojas-Bracho L."/>
            <person name="Smith C.R."/>
            <person name="Taylor B.L."/>
            <person name="Gulland F.M.D."/>
            <person name="Musser W."/>
            <person name="Houck M."/>
            <person name="Haase B."/>
            <person name="Paez S."/>
            <person name="Howe K."/>
            <person name="Torrance J."/>
            <person name="Formenti G."/>
            <person name="Phillippy A."/>
            <person name="Ryder O."/>
            <person name="Jarvis E.D."/>
            <person name="Fedrigo O."/>
        </authorList>
    </citation>
    <scope>NUCLEOTIDE SEQUENCE [LARGE SCALE GENOMIC DNA]</scope>
</reference>
<dbReference type="InterPro" id="IPR001694">
    <property type="entry name" value="NADH_UbQ_OxRdtase_su1/FPO"/>
</dbReference>
<dbReference type="AlphaFoldDB" id="A0A8C9CJ72"/>
<keyword evidence="4 8" id="KW-0812">Transmembrane</keyword>
<evidence type="ECO:0000256" key="6">
    <source>
        <dbReference type="ARBA" id="ARBA00023136"/>
    </source>
</evidence>
<keyword evidence="6 9" id="KW-0472">Membrane</keyword>
<dbReference type="GO" id="GO:0009060">
    <property type="term" value="P:aerobic respiration"/>
    <property type="evidence" value="ECO:0007669"/>
    <property type="project" value="TreeGrafter"/>
</dbReference>
<reference evidence="10" key="3">
    <citation type="submission" date="2025-09" db="UniProtKB">
        <authorList>
            <consortium name="Ensembl"/>
        </authorList>
    </citation>
    <scope>IDENTIFICATION</scope>
</reference>